<evidence type="ECO:0000313" key="4">
    <source>
        <dbReference type="Proteomes" id="UP001221217"/>
    </source>
</evidence>
<dbReference type="Pfam" id="PF16314">
    <property type="entry name" value="DUF4954"/>
    <property type="match status" value="1"/>
</dbReference>
<dbReference type="AlphaFoldDB" id="A0AAJ1ICY6"/>
<gene>
    <name evidence="3" type="ORF">PQJ61_00265</name>
</gene>
<feature type="domain" description="DUF6819" evidence="2">
    <location>
        <begin position="496"/>
        <end position="660"/>
    </location>
</feature>
<dbReference type="EMBL" id="JAQQAL010000002">
    <property type="protein sequence ID" value="MDC7225176.1"/>
    <property type="molecule type" value="Genomic_DNA"/>
</dbReference>
<protein>
    <submittedName>
        <fullName evidence="3">DUF4954 family protein</fullName>
    </submittedName>
</protein>
<proteinExistence type="predicted"/>
<dbReference type="InterPro" id="IPR049208">
    <property type="entry name" value="DUF6819"/>
</dbReference>
<sequence>MNDQITETDYRNLRPDEIDIMQNRGCVCEEWERVRVLKGFSPERFKNVAFYGDIRLGRMNGRIDSVSGVSRKCGIYNSAIHNSTIGNNVYIRNVSNYISNYNIEDDVVIDGLNTLEITGSTTFGNGVSASVINEGGGREVPIYDRLSAHEAYIIALYRHRAELLDRLRAMIDDYCGQVRSDRGVVGAGAHISNCGHISDVKIGANAEIIGIVRLNNGTVNSTAEAGTRVGAGVIADDFIMASGCSVTDGVIIERCFIGQGTVLSKQYSAVNSVFFANCGGFHGEACSIFAGPYTVTHHKSTLLIAGIYSFMNAGSGSNQSNHMYKLGPVHQGILERGTKTTSNSYISFPARIGAFTLVMGRHTANSDTSDFPFSYLLEEDDESVLVPGVNIRSVGTVRDAKKWPRRDRRNGSDKLDFLSFYLLTPYTVQKMINGKERLLKLREEAGTATKKYYHNGVKISREALGRGIKYYNLGITRFTGNVLVSLLQSKKINNLEDLRGLFASGDEDGRGQWLDIAGLIVPENALANLLEDIEAGVIDKLSEVSNRFRELHRNYSRYEIAWMSQRLEIILGKKFSDFSAADIAGILDDWITAVEELDQMRCYDARKEFSATAMVGFGIDGDAEARKKDFYAVRGEEENNDFITQLKARLKLKKDTVASLKEKLQQL</sequence>
<feature type="domain" description="DUF4954" evidence="1">
    <location>
        <begin position="10"/>
        <end position="441"/>
    </location>
</feature>
<dbReference type="Proteomes" id="UP001221217">
    <property type="component" value="Unassembled WGS sequence"/>
</dbReference>
<comment type="caution">
    <text evidence="3">The sequence shown here is derived from an EMBL/GenBank/DDBJ whole genome shotgun (WGS) entry which is preliminary data.</text>
</comment>
<reference evidence="3 4" key="1">
    <citation type="submission" date="2022-12" db="EMBL/GenBank/DDBJ databases">
        <title>Metagenome assembled genome from gulf of manar.</title>
        <authorList>
            <person name="Kohli P."/>
            <person name="Pk S."/>
            <person name="Venkata Ramana C."/>
            <person name="Sasikala C."/>
        </authorList>
    </citation>
    <scope>NUCLEOTIDE SEQUENCE [LARGE SCALE GENOMIC DNA]</scope>
    <source>
        <strain evidence="3">JB008</strain>
    </source>
</reference>
<evidence type="ECO:0000313" key="3">
    <source>
        <dbReference type="EMBL" id="MDC7225176.1"/>
    </source>
</evidence>
<organism evidence="3 4">
    <name type="scientific">Candidatus Thalassospirochaeta sargassi</name>
    <dbReference type="NCBI Taxonomy" id="3119039"/>
    <lineage>
        <taxon>Bacteria</taxon>
        <taxon>Pseudomonadati</taxon>
        <taxon>Spirochaetota</taxon>
        <taxon>Spirochaetia</taxon>
        <taxon>Spirochaetales</taxon>
        <taxon>Spirochaetaceae</taxon>
        <taxon>Candidatus Thalassospirochaeta</taxon>
    </lineage>
</organism>
<dbReference type="InterPro" id="IPR032533">
    <property type="entry name" value="DUF4954"/>
</dbReference>
<dbReference type="Gene3D" id="2.160.10.10">
    <property type="entry name" value="Hexapeptide repeat proteins"/>
    <property type="match status" value="1"/>
</dbReference>
<dbReference type="Pfam" id="PF20683">
    <property type="entry name" value="DUF6819"/>
    <property type="match status" value="1"/>
</dbReference>
<accession>A0AAJ1ICY6</accession>
<evidence type="ECO:0000259" key="1">
    <source>
        <dbReference type="Pfam" id="PF16314"/>
    </source>
</evidence>
<evidence type="ECO:0000259" key="2">
    <source>
        <dbReference type="Pfam" id="PF20683"/>
    </source>
</evidence>
<name>A0AAJ1ICY6_9SPIO</name>